<keyword evidence="3" id="KW-1185">Reference proteome</keyword>
<gene>
    <name evidence="2" type="ORF">TPAR_08022</name>
</gene>
<evidence type="ECO:0000313" key="2">
    <source>
        <dbReference type="EMBL" id="POR31765.1"/>
    </source>
</evidence>
<feature type="non-terminal residue" evidence="2">
    <location>
        <position position="1"/>
    </location>
</feature>
<feature type="region of interest" description="Disordered" evidence="1">
    <location>
        <begin position="253"/>
        <end position="272"/>
    </location>
</feature>
<evidence type="ECO:0000313" key="3">
    <source>
        <dbReference type="Proteomes" id="UP000237481"/>
    </source>
</evidence>
<accession>A0A2S4KNN1</accession>
<dbReference type="STRING" id="94208.A0A2S4KNN1"/>
<feature type="non-terminal residue" evidence="2">
    <location>
        <position position="427"/>
    </location>
</feature>
<dbReference type="OrthoDB" id="5099367at2759"/>
<name>A0A2S4KNN1_9HYPO</name>
<dbReference type="EMBL" id="PKSG01000997">
    <property type="protein sequence ID" value="POR31765.1"/>
    <property type="molecule type" value="Genomic_DNA"/>
</dbReference>
<sequence length="427" mass="45596">PEDPEFLEAPEAPLDPSDLQDPPQHPSDSQDPPDPPEDFLEALESLPDPSEPQNPSELGDASDLGDASYLGDASDLGDPPRSPRVQDPALGNLSDYGRPRSLTGSSSSSLPSVSNLLASYERLGWEKEPPIYARPPREPTGPHFSPENQAALEEGHRKATEPILAKERVKKLLAFSRVPVPEKRIHPRQAALFTSAANEAAKAFISKPKESTLLRFLLLPRVLGLGLAKGNLAATLKGFPSNLPTLEASLASFEPTEQQGQRPPKHLSPSEQATKQLERGFLGRAAKALIDSSPLAPETPETLALLREKHPLGPKNPFNGKTRPYAGQRVTLEAVSKAVESIGLEKAPGLSGWTRPLLDLAIGKDSQVLAALRLLADMIRQGTAPGIDILCPARLIGLEKPDGGARPIAVGDLIYRAGNASPLAARG</sequence>
<feature type="region of interest" description="Disordered" evidence="1">
    <location>
        <begin position="1"/>
        <end position="112"/>
    </location>
</feature>
<feature type="compositionally biased region" description="Low complexity" evidence="1">
    <location>
        <begin position="101"/>
        <end position="112"/>
    </location>
</feature>
<dbReference type="Proteomes" id="UP000237481">
    <property type="component" value="Unassembled WGS sequence"/>
</dbReference>
<organism evidence="2 3">
    <name type="scientific">Tolypocladium paradoxum</name>
    <dbReference type="NCBI Taxonomy" id="94208"/>
    <lineage>
        <taxon>Eukaryota</taxon>
        <taxon>Fungi</taxon>
        <taxon>Dikarya</taxon>
        <taxon>Ascomycota</taxon>
        <taxon>Pezizomycotina</taxon>
        <taxon>Sordariomycetes</taxon>
        <taxon>Hypocreomycetidae</taxon>
        <taxon>Hypocreales</taxon>
        <taxon>Ophiocordycipitaceae</taxon>
        <taxon>Tolypocladium</taxon>
    </lineage>
</organism>
<comment type="caution">
    <text evidence="2">The sequence shown here is derived from an EMBL/GenBank/DDBJ whole genome shotgun (WGS) entry which is preliminary data.</text>
</comment>
<dbReference type="AlphaFoldDB" id="A0A2S4KNN1"/>
<reference evidence="2 3" key="1">
    <citation type="submission" date="2018-01" db="EMBL/GenBank/DDBJ databases">
        <title>Harnessing the power of phylogenomics to disentangle the directionality and signatures of interkingdom host jumping in the parasitic fungal genus Tolypocladium.</title>
        <authorList>
            <person name="Quandt C.A."/>
            <person name="Patterson W."/>
            <person name="Spatafora J.W."/>
        </authorList>
    </citation>
    <scope>NUCLEOTIDE SEQUENCE [LARGE SCALE GENOMIC DNA]</scope>
    <source>
        <strain evidence="2 3">NRBC 100945</strain>
    </source>
</reference>
<evidence type="ECO:0000256" key="1">
    <source>
        <dbReference type="SAM" id="MobiDB-lite"/>
    </source>
</evidence>
<protein>
    <submittedName>
        <fullName evidence="2">Uncharacterized protein</fullName>
    </submittedName>
</protein>
<feature type="compositionally biased region" description="Low complexity" evidence="1">
    <location>
        <begin position="14"/>
        <end position="30"/>
    </location>
</feature>
<proteinExistence type="predicted"/>